<dbReference type="PANTHER" id="PTHR23062:SF3">
    <property type="entry name" value="ANF_RECEPTOR DOMAIN-CONTAINING PROTEIN-RELATED"/>
    <property type="match status" value="1"/>
</dbReference>
<feature type="transmembrane region" description="Helical" evidence="2">
    <location>
        <begin position="108"/>
        <end position="132"/>
    </location>
</feature>
<evidence type="ECO:0000313" key="4">
    <source>
        <dbReference type="Proteomes" id="UP000230233"/>
    </source>
</evidence>
<organism evidence="3 4">
    <name type="scientific">Caenorhabditis nigoni</name>
    <dbReference type="NCBI Taxonomy" id="1611254"/>
    <lineage>
        <taxon>Eukaryota</taxon>
        <taxon>Metazoa</taxon>
        <taxon>Ecdysozoa</taxon>
        <taxon>Nematoda</taxon>
        <taxon>Chromadorea</taxon>
        <taxon>Rhabditida</taxon>
        <taxon>Rhabditina</taxon>
        <taxon>Rhabditomorpha</taxon>
        <taxon>Rhabditoidea</taxon>
        <taxon>Rhabditidae</taxon>
        <taxon>Peloderinae</taxon>
        <taxon>Caenorhabditis</taxon>
    </lineage>
</organism>
<keyword evidence="2" id="KW-0472">Membrane</keyword>
<proteinExistence type="predicted"/>
<gene>
    <name evidence="3" type="ORF">B9Z55_027369</name>
</gene>
<keyword evidence="2" id="KW-1133">Transmembrane helix</keyword>
<accession>A0A2G5SG70</accession>
<feature type="region of interest" description="Disordered" evidence="1">
    <location>
        <begin position="168"/>
        <end position="196"/>
    </location>
</feature>
<keyword evidence="2" id="KW-0812">Transmembrane</keyword>
<evidence type="ECO:0000256" key="1">
    <source>
        <dbReference type="SAM" id="MobiDB-lite"/>
    </source>
</evidence>
<dbReference type="PANTHER" id="PTHR23062">
    <property type="entry name" value="HYPOTHETICAL PROTEIN C.ELEGANS"/>
    <property type="match status" value="1"/>
</dbReference>
<dbReference type="Proteomes" id="UP000230233">
    <property type="component" value="Unassembled WGS sequence"/>
</dbReference>
<protein>
    <submittedName>
        <fullName evidence="3">Uncharacterized protein</fullName>
    </submittedName>
</protein>
<reference evidence="4" key="1">
    <citation type="submission" date="2017-10" db="EMBL/GenBank/DDBJ databases">
        <title>Rapid genome shrinkage in a self-fertile nematode reveals novel sperm competition proteins.</title>
        <authorList>
            <person name="Yin D."/>
            <person name="Schwarz E.M."/>
            <person name="Thomas C.G."/>
            <person name="Felde R.L."/>
            <person name="Korf I.F."/>
            <person name="Cutter A.D."/>
            <person name="Schartner C.M."/>
            <person name="Ralston E.J."/>
            <person name="Meyer B.J."/>
            <person name="Haag E.S."/>
        </authorList>
    </citation>
    <scope>NUCLEOTIDE SEQUENCE [LARGE SCALE GENOMIC DNA]</scope>
    <source>
        <strain evidence="4">JU1422</strain>
    </source>
</reference>
<dbReference type="AlphaFoldDB" id="A0A2G5SG70"/>
<dbReference type="GO" id="GO:0045087">
    <property type="term" value="P:innate immune response"/>
    <property type="evidence" value="ECO:0007669"/>
    <property type="project" value="TreeGrafter"/>
</dbReference>
<keyword evidence="4" id="KW-1185">Reference proteome</keyword>
<sequence>MLDTMQTILYLSTNSVIGQPWITSIAVRMGRILRFGFTVGQIAGYEININDLFNSPPKTEDVQNNTNHINSVEYDYPSTERSEQEGIYEYITEFSKPTIFFKKYCCRLLAALFLASLVAVSIIVFLIVPPIFHHSGTATTSTVAPDSTPATKITTKILTTGPTRIATQNFEKTSTSPEETTATSRTSIKSTYSPEPDDTSCVPTGYSSTFLLAYSNDLPVEAVLDTWFAFYYNNNSAAYSWYGSVRLDTTNIDMNFHTSINETTDTIVRNLPWPSLGFQSSEIGSNVFDVIAKFFANTEAPVCGSTILVLLKRFPNESDNSRLVSLIRSHHAILHVVTSETPSGGSQPKTMYSVASKTNGIGAIECDKYFDIIGACLWYDFKQYKNFSARCQKLLVTKD</sequence>
<dbReference type="STRING" id="1611254.A0A2G5SG70"/>
<evidence type="ECO:0000313" key="3">
    <source>
        <dbReference type="EMBL" id="PIC14078.1"/>
    </source>
</evidence>
<evidence type="ECO:0000256" key="2">
    <source>
        <dbReference type="SAM" id="Phobius"/>
    </source>
</evidence>
<dbReference type="OrthoDB" id="5875487at2759"/>
<comment type="caution">
    <text evidence="3">The sequence shown here is derived from an EMBL/GenBank/DDBJ whole genome shotgun (WGS) entry which is preliminary data.</text>
</comment>
<feature type="compositionally biased region" description="Low complexity" evidence="1">
    <location>
        <begin position="171"/>
        <end position="187"/>
    </location>
</feature>
<name>A0A2G5SG70_9PELO</name>
<dbReference type="EMBL" id="PDUG01000009">
    <property type="protein sequence ID" value="PIC14078.1"/>
    <property type="molecule type" value="Genomic_DNA"/>
</dbReference>